<gene>
    <name evidence="2" type="ORF">MKW98_017532</name>
</gene>
<dbReference type="Proteomes" id="UP001202328">
    <property type="component" value="Unassembled WGS sequence"/>
</dbReference>
<sequence length="112" mass="11575">MVDGGTQATTYPDPAECSSTRSRTRRGRVSRGGRGRGSASTSAAASTSASTSQTAPSTSSAPASRGRGGRGGRRVVQQTFRQSVNGVGWFSQTLSQTFQAPKPQKKGTSATY</sequence>
<comment type="caution">
    <text evidence="2">The sequence shown here is derived from an EMBL/GenBank/DDBJ whole genome shotgun (WGS) entry which is preliminary data.</text>
</comment>
<feature type="compositionally biased region" description="Low complexity" evidence="1">
    <location>
        <begin position="37"/>
        <end position="65"/>
    </location>
</feature>
<dbReference type="EMBL" id="JAJJMB010002020">
    <property type="protein sequence ID" value="KAI3953708.1"/>
    <property type="molecule type" value="Genomic_DNA"/>
</dbReference>
<protein>
    <submittedName>
        <fullName evidence="2">Uncharacterized protein</fullName>
    </submittedName>
</protein>
<accession>A0AAD4XW32</accession>
<evidence type="ECO:0000313" key="2">
    <source>
        <dbReference type="EMBL" id="KAI3953708.1"/>
    </source>
</evidence>
<feature type="region of interest" description="Disordered" evidence="1">
    <location>
        <begin position="1"/>
        <end position="75"/>
    </location>
</feature>
<evidence type="ECO:0000256" key="1">
    <source>
        <dbReference type="SAM" id="MobiDB-lite"/>
    </source>
</evidence>
<name>A0AAD4XW32_9MAGN</name>
<evidence type="ECO:0000313" key="3">
    <source>
        <dbReference type="Proteomes" id="UP001202328"/>
    </source>
</evidence>
<feature type="compositionally biased region" description="Basic residues" evidence="1">
    <location>
        <begin position="22"/>
        <end position="34"/>
    </location>
</feature>
<keyword evidence="3" id="KW-1185">Reference proteome</keyword>
<organism evidence="2 3">
    <name type="scientific">Papaver atlanticum</name>
    <dbReference type="NCBI Taxonomy" id="357466"/>
    <lineage>
        <taxon>Eukaryota</taxon>
        <taxon>Viridiplantae</taxon>
        <taxon>Streptophyta</taxon>
        <taxon>Embryophyta</taxon>
        <taxon>Tracheophyta</taxon>
        <taxon>Spermatophyta</taxon>
        <taxon>Magnoliopsida</taxon>
        <taxon>Ranunculales</taxon>
        <taxon>Papaveraceae</taxon>
        <taxon>Papaveroideae</taxon>
        <taxon>Papaver</taxon>
    </lineage>
</organism>
<dbReference type="AlphaFoldDB" id="A0AAD4XW32"/>
<proteinExistence type="predicted"/>
<feature type="compositionally biased region" description="Polar residues" evidence="1">
    <location>
        <begin position="1"/>
        <end position="10"/>
    </location>
</feature>
<reference evidence="2" key="1">
    <citation type="submission" date="2022-04" db="EMBL/GenBank/DDBJ databases">
        <title>A functionally conserved STORR gene fusion in Papaver species that diverged 16.8 million years ago.</title>
        <authorList>
            <person name="Catania T."/>
        </authorList>
    </citation>
    <scope>NUCLEOTIDE SEQUENCE</scope>
    <source>
        <strain evidence="2">S-188037</strain>
    </source>
</reference>